<dbReference type="PANTHER" id="PTHR43213">
    <property type="entry name" value="BIFUNCTIONAL DTTP/UTP PYROPHOSPHATASE/METHYLTRANSFERASE PROTEIN-RELATED"/>
    <property type="match status" value="1"/>
</dbReference>
<dbReference type="SUPFAM" id="SSF52972">
    <property type="entry name" value="ITPase-like"/>
    <property type="match status" value="1"/>
</dbReference>
<keyword evidence="2" id="KW-0378">Hydrolase</keyword>
<dbReference type="Pfam" id="PF02545">
    <property type="entry name" value="Maf"/>
    <property type="match status" value="1"/>
</dbReference>
<evidence type="ECO:0000313" key="4">
    <source>
        <dbReference type="EMBL" id="GJE08247.1"/>
    </source>
</evidence>
<comment type="cofactor">
    <cofactor evidence="1">
        <name>a divalent metal cation</name>
        <dbReference type="ChEBI" id="CHEBI:60240"/>
    </cofactor>
</comment>
<dbReference type="PANTHER" id="PTHR43213:SF5">
    <property type="entry name" value="BIFUNCTIONAL DTTP_UTP PYROPHOSPHATASE_METHYLTRANSFERASE PROTEIN-RELATED"/>
    <property type="match status" value="1"/>
</dbReference>
<keyword evidence="3" id="KW-0546">Nucleotide metabolism</keyword>
<protein>
    <submittedName>
        <fullName evidence="4">7-methyl-GTP pyrophosphatase</fullName>
    </submittedName>
</protein>
<accession>A0ABQ4SYS5</accession>
<proteinExistence type="predicted"/>
<evidence type="ECO:0000256" key="1">
    <source>
        <dbReference type="ARBA" id="ARBA00001968"/>
    </source>
</evidence>
<evidence type="ECO:0000313" key="5">
    <source>
        <dbReference type="Proteomes" id="UP001055102"/>
    </source>
</evidence>
<gene>
    <name evidence="4" type="primary">yceF</name>
    <name evidence="4" type="ORF">AOPFMNJM_3583</name>
</gene>
<dbReference type="PIRSF" id="PIRSF006305">
    <property type="entry name" value="Maf"/>
    <property type="match status" value="1"/>
</dbReference>
<dbReference type="InterPro" id="IPR003697">
    <property type="entry name" value="Maf-like"/>
</dbReference>
<sequence length="158" mass="16542">MADANGEGVASALASAKAVEVSRRRPGRLVLGADQTLTLGSERFHKPANLDVACAQLAQLAGRTHTLHAAAALAKDGAVIVSFCDAARLTVRSLDEAVIRAYAEIVGTERLTSSVGGYQFEGLGIHLFERIEGAHSTILGLPLLPLLAHLRELGLLAI</sequence>
<dbReference type="Gene3D" id="3.90.950.10">
    <property type="match status" value="1"/>
</dbReference>
<evidence type="ECO:0000256" key="2">
    <source>
        <dbReference type="ARBA" id="ARBA00022801"/>
    </source>
</evidence>
<dbReference type="EMBL" id="BPQR01000068">
    <property type="protein sequence ID" value="GJE08247.1"/>
    <property type="molecule type" value="Genomic_DNA"/>
</dbReference>
<name>A0ABQ4SYS5_9HYPH</name>
<dbReference type="Proteomes" id="UP001055102">
    <property type="component" value="Unassembled WGS sequence"/>
</dbReference>
<dbReference type="InterPro" id="IPR029001">
    <property type="entry name" value="ITPase-like_fam"/>
</dbReference>
<evidence type="ECO:0000256" key="3">
    <source>
        <dbReference type="ARBA" id="ARBA00023080"/>
    </source>
</evidence>
<reference evidence="4" key="2">
    <citation type="submission" date="2021-08" db="EMBL/GenBank/DDBJ databases">
        <authorList>
            <person name="Tani A."/>
            <person name="Ola A."/>
            <person name="Ogura Y."/>
            <person name="Katsura K."/>
            <person name="Hayashi T."/>
        </authorList>
    </citation>
    <scope>NUCLEOTIDE SEQUENCE</scope>
    <source>
        <strain evidence="4">LMG 23639</strain>
    </source>
</reference>
<keyword evidence="5" id="KW-1185">Reference proteome</keyword>
<reference evidence="4" key="1">
    <citation type="journal article" date="2021" name="Front. Microbiol.">
        <title>Comprehensive Comparative Genomics and Phenotyping of Methylobacterium Species.</title>
        <authorList>
            <person name="Alessa O."/>
            <person name="Ogura Y."/>
            <person name="Fujitani Y."/>
            <person name="Takami H."/>
            <person name="Hayashi T."/>
            <person name="Sahin N."/>
            <person name="Tani A."/>
        </authorList>
    </citation>
    <scope>NUCLEOTIDE SEQUENCE</scope>
    <source>
        <strain evidence="4">LMG 23639</strain>
    </source>
</reference>
<comment type="caution">
    <text evidence="4">The sequence shown here is derived from an EMBL/GenBank/DDBJ whole genome shotgun (WGS) entry which is preliminary data.</text>
</comment>
<organism evidence="4 5">
    <name type="scientific">Methylobacterium jeotgali</name>
    <dbReference type="NCBI Taxonomy" id="381630"/>
    <lineage>
        <taxon>Bacteria</taxon>
        <taxon>Pseudomonadati</taxon>
        <taxon>Pseudomonadota</taxon>
        <taxon>Alphaproteobacteria</taxon>
        <taxon>Hyphomicrobiales</taxon>
        <taxon>Methylobacteriaceae</taxon>
        <taxon>Methylobacterium</taxon>
    </lineage>
</organism>